<gene>
    <name evidence="2" type="ORF">H0241_03755</name>
</gene>
<keyword evidence="1" id="KW-1133">Transmembrane helix</keyword>
<dbReference type="AlphaFoldDB" id="A0A838B0L2"/>
<keyword evidence="1" id="KW-0812">Transmembrane</keyword>
<evidence type="ECO:0000256" key="1">
    <source>
        <dbReference type="SAM" id="Phobius"/>
    </source>
</evidence>
<evidence type="ECO:0000313" key="3">
    <source>
        <dbReference type="Proteomes" id="UP000558284"/>
    </source>
</evidence>
<protein>
    <submittedName>
        <fullName evidence="2">Uncharacterized protein</fullName>
    </submittedName>
</protein>
<reference evidence="2 3" key="1">
    <citation type="submission" date="2020-07" db="EMBL/GenBank/DDBJ databases">
        <title>Definition of the novel symbiovar canariense within Mesorhizobium novociceri, a new species of genus Mesorhizobium nodulating Cicer canariense in the Caldera de Taburiente National Park (La Palma, Canary Islands).</title>
        <authorList>
            <person name="Leon-Barrios M."/>
            <person name="Perez-Yepez J."/>
            <person name="Flores-Felix J.D."/>
            <person name="Ramirez-Baena M.H."/>
            <person name="Pulido-Suarez L."/>
            <person name="Igual J.M."/>
            <person name="Velazquez E."/>
            <person name="Peix A."/>
        </authorList>
    </citation>
    <scope>NUCLEOTIDE SEQUENCE [LARGE SCALE GENOMIC DNA]</scope>
    <source>
        <strain evidence="2 3">CCANP35</strain>
    </source>
</reference>
<dbReference type="Proteomes" id="UP000558284">
    <property type="component" value="Unassembled WGS sequence"/>
</dbReference>
<comment type="caution">
    <text evidence="2">The sequence shown here is derived from an EMBL/GenBank/DDBJ whole genome shotgun (WGS) entry which is preliminary data.</text>
</comment>
<feature type="transmembrane region" description="Helical" evidence="1">
    <location>
        <begin position="130"/>
        <end position="148"/>
    </location>
</feature>
<name>A0A838B0L2_9HYPH</name>
<proteinExistence type="predicted"/>
<dbReference type="RefSeq" id="WP_181056052.1">
    <property type="nucleotide sequence ID" value="NZ_JACDTY010000001.1"/>
</dbReference>
<dbReference type="EMBL" id="JACDTY010000001">
    <property type="protein sequence ID" value="MBA1139374.1"/>
    <property type="molecule type" value="Genomic_DNA"/>
</dbReference>
<accession>A0A838B0L2</accession>
<organism evidence="2 3">
    <name type="scientific">Mesorhizobium neociceri</name>
    <dbReference type="NCBI Taxonomy" id="1307853"/>
    <lineage>
        <taxon>Bacteria</taxon>
        <taxon>Pseudomonadati</taxon>
        <taxon>Pseudomonadota</taxon>
        <taxon>Alphaproteobacteria</taxon>
        <taxon>Hyphomicrobiales</taxon>
        <taxon>Phyllobacteriaceae</taxon>
        <taxon>Mesorhizobium</taxon>
    </lineage>
</organism>
<sequence>MALFGELKRYRDERDALIQHRHNRDSLLERLNETTAGLKRNSQEYQIAVGDYFATIDIVDAEIAEIETAQTLRRAGQWRILTPQRPYKEDEDNDFWEWHGVHGRYYLTEEAMRRVRREVYEEREMRMKPWLTWLAVLISVISLAISVLKS</sequence>
<keyword evidence="1" id="KW-0472">Membrane</keyword>
<keyword evidence="3" id="KW-1185">Reference proteome</keyword>
<evidence type="ECO:0000313" key="2">
    <source>
        <dbReference type="EMBL" id="MBA1139374.1"/>
    </source>
</evidence>